<keyword evidence="2 6" id="KW-0808">Transferase</keyword>
<dbReference type="EMBL" id="MVIH01000006">
    <property type="protein sequence ID" value="ORB52450.1"/>
    <property type="molecule type" value="Genomic_DNA"/>
</dbReference>
<dbReference type="Gene3D" id="3.40.50.2000">
    <property type="entry name" value="Glycogen Phosphorylase B"/>
    <property type="match status" value="2"/>
</dbReference>
<dbReference type="SUPFAM" id="SSF53756">
    <property type="entry name" value="UDP-Glycosyltransferase/glycogen phosphorylase"/>
    <property type="match status" value="1"/>
</dbReference>
<proteinExistence type="predicted"/>
<organism evidence="6 7">
    <name type="scientific">Mycolicibacterium rhodesiae</name>
    <name type="common">Mycobacterium rhodesiae</name>
    <dbReference type="NCBI Taxonomy" id="36814"/>
    <lineage>
        <taxon>Bacteria</taxon>
        <taxon>Bacillati</taxon>
        <taxon>Actinomycetota</taxon>
        <taxon>Actinomycetes</taxon>
        <taxon>Mycobacteriales</taxon>
        <taxon>Mycobacteriaceae</taxon>
        <taxon>Mycolicibacterium</taxon>
    </lineage>
</organism>
<gene>
    <name evidence="6" type="ORF">BST42_14990</name>
</gene>
<dbReference type="InterPro" id="IPR001296">
    <property type="entry name" value="Glyco_trans_1"/>
</dbReference>
<sequence length="409" mass="43235">MRVALIASNRYPIREPFAGGLEAHVWQLARGLVDAGHHVTLFAAHGSDPGLSAGQLEVRELVVSAAASQDPSMPPAAFMADHHAYLALMTQLATVGSDSYDVVHNHSLHHLPVLLAATLATPMVCTLHTPPTPWLESALDITGGAGAEFVAVSQYTARQWRHVLADVTVVPNGVDAQAWPLGPGGKALVWFGRITPEKAPHLAIEVAHRVGMPLVLAGPISDTLYFDVEIRSRLGGLVTYAGHLPIKQLRTLLGRSAAALVTPEWDEPYGLVVAEALSCGTPVVAFARGGIPEILDDRCGRLVPPADTAAMAAAIPEAIALSRNAVRQRAVEACSSAAMLNAYVGIYRHIIERREVTGNDRLLHPSPGARPPQPSSQYLCPTRATCDRVDVDPDGGSFAVSRSGSTAAG</sequence>
<dbReference type="PANTHER" id="PTHR45947:SF3">
    <property type="entry name" value="SULFOQUINOVOSYL TRANSFERASE SQD2"/>
    <property type="match status" value="1"/>
</dbReference>
<name>A0A1X0IUY6_MYCRH</name>
<evidence type="ECO:0000256" key="3">
    <source>
        <dbReference type="SAM" id="MobiDB-lite"/>
    </source>
</evidence>
<reference evidence="6 7" key="1">
    <citation type="submission" date="2016-12" db="EMBL/GenBank/DDBJ databases">
        <title>The new phylogeny of genus Mycobacterium.</title>
        <authorList>
            <person name="Tortoli E."/>
            <person name="Trovato A."/>
            <person name="Cirillo D.M."/>
        </authorList>
    </citation>
    <scope>NUCLEOTIDE SEQUENCE [LARGE SCALE GENOMIC DNA]</scope>
    <source>
        <strain evidence="6 7">DSM 44223</strain>
    </source>
</reference>
<comment type="caution">
    <text evidence="6">The sequence shown here is derived from an EMBL/GenBank/DDBJ whole genome shotgun (WGS) entry which is preliminary data.</text>
</comment>
<evidence type="ECO:0000256" key="2">
    <source>
        <dbReference type="ARBA" id="ARBA00022679"/>
    </source>
</evidence>
<evidence type="ECO:0000259" key="4">
    <source>
        <dbReference type="Pfam" id="PF00534"/>
    </source>
</evidence>
<feature type="domain" description="Glycosyltransferase subfamily 4-like N-terminal" evidence="5">
    <location>
        <begin position="19"/>
        <end position="177"/>
    </location>
</feature>
<evidence type="ECO:0000259" key="5">
    <source>
        <dbReference type="Pfam" id="PF13439"/>
    </source>
</evidence>
<dbReference type="GO" id="GO:1901137">
    <property type="term" value="P:carbohydrate derivative biosynthetic process"/>
    <property type="evidence" value="ECO:0007669"/>
    <property type="project" value="UniProtKB-ARBA"/>
</dbReference>
<keyword evidence="7" id="KW-1185">Reference proteome</keyword>
<keyword evidence="1" id="KW-0328">Glycosyltransferase</keyword>
<dbReference type="GO" id="GO:1903509">
    <property type="term" value="P:liposaccharide metabolic process"/>
    <property type="evidence" value="ECO:0007669"/>
    <property type="project" value="UniProtKB-ARBA"/>
</dbReference>
<evidence type="ECO:0000256" key="1">
    <source>
        <dbReference type="ARBA" id="ARBA00022676"/>
    </source>
</evidence>
<feature type="domain" description="Glycosyl transferase family 1" evidence="4">
    <location>
        <begin position="185"/>
        <end position="322"/>
    </location>
</feature>
<accession>A0A1X0IUY6</accession>
<dbReference type="GO" id="GO:0016757">
    <property type="term" value="F:glycosyltransferase activity"/>
    <property type="evidence" value="ECO:0007669"/>
    <property type="project" value="UniProtKB-KW"/>
</dbReference>
<dbReference type="Proteomes" id="UP000192534">
    <property type="component" value="Unassembled WGS sequence"/>
</dbReference>
<dbReference type="InterPro" id="IPR028098">
    <property type="entry name" value="Glyco_trans_4-like_N"/>
</dbReference>
<feature type="region of interest" description="Disordered" evidence="3">
    <location>
        <begin position="361"/>
        <end position="380"/>
    </location>
</feature>
<evidence type="ECO:0000313" key="7">
    <source>
        <dbReference type="Proteomes" id="UP000192534"/>
    </source>
</evidence>
<dbReference type="PANTHER" id="PTHR45947">
    <property type="entry name" value="SULFOQUINOVOSYL TRANSFERASE SQD2"/>
    <property type="match status" value="1"/>
</dbReference>
<dbReference type="GO" id="GO:0008610">
    <property type="term" value="P:lipid biosynthetic process"/>
    <property type="evidence" value="ECO:0007669"/>
    <property type="project" value="UniProtKB-ARBA"/>
</dbReference>
<dbReference type="InterPro" id="IPR050194">
    <property type="entry name" value="Glycosyltransferase_grp1"/>
</dbReference>
<dbReference type="Pfam" id="PF00534">
    <property type="entry name" value="Glycos_transf_1"/>
    <property type="match status" value="1"/>
</dbReference>
<dbReference type="AlphaFoldDB" id="A0A1X0IUY6"/>
<evidence type="ECO:0000313" key="6">
    <source>
        <dbReference type="EMBL" id="ORB52450.1"/>
    </source>
</evidence>
<dbReference type="Pfam" id="PF13439">
    <property type="entry name" value="Glyco_transf_4"/>
    <property type="match status" value="1"/>
</dbReference>
<protein>
    <submittedName>
        <fullName evidence="6">Glycosyl transferase family 1</fullName>
    </submittedName>
</protein>